<dbReference type="GO" id="GO:0016887">
    <property type="term" value="F:ATP hydrolysis activity"/>
    <property type="evidence" value="ECO:0007669"/>
    <property type="project" value="TreeGrafter"/>
</dbReference>
<evidence type="ECO:0000313" key="4">
    <source>
        <dbReference type="Proteomes" id="UP000286104"/>
    </source>
</evidence>
<proteinExistence type="predicted"/>
<dbReference type="GO" id="GO:0005524">
    <property type="term" value="F:ATP binding"/>
    <property type="evidence" value="ECO:0007669"/>
    <property type="project" value="UniProtKB-KW"/>
</dbReference>
<name>A0A414A139_9FIRM</name>
<reference evidence="3 4" key="1">
    <citation type="submission" date="2018-08" db="EMBL/GenBank/DDBJ databases">
        <title>A genome reference for cultivated species of the human gut microbiota.</title>
        <authorList>
            <person name="Zou Y."/>
            <person name="Xue W."/>
            <person name="Luo G."/>
        </authorList>
    </citation>
    <scope>NUCLEOTIDE SEQUENCE [LARGE SCALE GENOMIC DNA]</scope>
    <source>
        <strain evidence="3 4">AM36-3AA</strain>
    </source>
</reference>
<evidence type="ECO:0000256" key="1">
    <source>
        <dbReference type="ARBA" id="ARBA00022741"/>
    </source>
</evidence>
<evidence type="ECO:0000313" key="3">
    <source>
        <dbReference type="EMBL" id="RHC39130.1"/>
    </source>
</evidence>
<dbReference type="Proteomes" id="UP000286104">
    <property type="component" value="Unassembled WGS sequence"/>
</dbReference>
<comment type="caution">
    <text evidence="3">The sequence shown here is derived from an EMBL/GenBank/DDBJ whole genome shotgun (WGS) entry which is preliminary data.</text>
</comment>
<organism evidence="3 4">
    <name type="scientific">Agathobacter rectalis</name>
    <dbReference type="NCBI Taxonomy" id="39491"/>
    <lineage>
        <taxon>Bacteria</taxon>
        <taxon>Bacillati</taxon>
        <taxon>Bacillota</taxon>
        <taxon>Clostridia</taxon>
        <taxon>Lachnospirales</taxon>
        <taxon>Lachnospiraceae</taxon>
        <taxon>Agathobacter</taxon>
    </lineage>
</organism>
<dbReference type="GO" id="GO:0005829">
    <property type="term" value="C:cytosol"/>
    <property type="evidence" value="ECO:0007669"/>
    <property type="project" value="TreeGrafter"/>
</dbReference>
<dbReference type="InterPro" id="IPR027417">
    <property type="entry name" value="P-loop_NTPase"/>
</dbReference>
<dbReference type="GO" id="GO:0009898">
    <property type="term" value="C:cytoplasmic side of plasma membrane"/>
    <property type="evidence" value="ECO:0007669"/>
    <property type="project" value="TreeGrafter"/>
</dbReference>
<keyword evidence="1" id="KW-0547">Nucleotide-binding</keyword>
<dbReference type="Gene3D" id="3.40.50.300">
    <property type="entry name" value="P-loop containing nucleotide triphosphate hydrolases"/>
    <property type="match status" value="1"/>
</dbReference>
<sequence>MIMRFYTWKDIERYILLHCTQWNSHICDIDVYPDEIIVYSKDNSYDMCKKVLHDLFPKNLSSDGSKIKLDYIDSYIEVSYECGDIDNVVNIMPLFKKAIYQESAYPNKRLEKLSCPVIGFHSYKGGVGRTLSLIAFAQAWTNMQNDPQNNKLLIIDSDIEAPGLTLIQGKLDEISFSYLDLLTLIQDNSDEENVLSIAANLIGNLTIPIETKQEKVEHIFLPTYRYEQQLYDLYASPQSITNSRNKEYVLAEILSSLAVKLGAKAVLIDLRAGISEYSAPLLLDPRVKKYCVTSTSSQSVIGTKKILNFISKGLDIDSTTLLPTILLSMVPKEFPQNEKEAIKEVMISCFKTTEDNEELFDNMVIELPFASELIHLTSLQQILFTLKDREMYETIYKLVEQNYKSIDKEGTFYSEEQHRIVLKQIYEFANNQITAEANGAEELLLTEPIKNLCGRFNYQIPTTIVQGAKGSGKTFLYRQLIEQKSWRHFCSKIDSKKLNSEDGYFIPVLAPQNISKIKTLLDDCIDSVNNSLDFANVSRSVYVDNAYKLSVLNTGDMDWMKLWESIFVSSIDKNLSSLSELNDKLMKINKSVIFLIDGLEEIFKTVSADEWQQKAIEVLCQGILNTLASKYENIGLIVFLRSDMAQNAITVNYEQFRQTFDYAELKWSSEEALKLAVWLVDQAVPDFYRESVPIENASQEIVEKYLIKLWGLKLGRNSSNEAYASRWILAALSDFNGQLQARDIIRFLKYASKQNGKKPAYFDRVLMPVEIRNAVSNCSMDKINEIKTEYESLKPIFEKLEELPPEKKHLPISQEENLLSAQEEKLMKQAGYLTREGDNLYLPEIIRHALGFRYERGARPRVLALILSK</sequence>
<dbReference type="InterPro" id="IPR050625">
    <property type="entry name" value="ParA/MinD_ATPase"/>
</dbReference>
<dbReference type="SUPFAM" id="SSF52540">
    <property type="entry name" value="P-loop containing nucleoside triphosphate hydrolases"/>
    <property type="match status" value="1"/>
</dbReference>
<keyword evidence="2" id="KW-0067">ATP-binding</keyword>
<protein>
    <recommendedName>
        <fullName evidence="5">ParA family protein</fullName>
    </recommendedName>
</protein>
<dbReference type="PANTHER" id="PTHR43384:SF6">
    <property type="entry name" value="SEPTUM SITE-DETERMINING PROTEIN MIND HOMOLOG, CHLOROPLASTIC"/>
    <property type="match status" value="1"/>
</dbReference>
<dbReference type="EMBL" id="QSHU01000010">
    <property type="protein sequence ID" value="RHC39130.1"/>
    <property type="molecule type" value="Genomic_DNA"/>
</dbReference>
<accession>A0A414A139</accession>
<dbReference type="NCBIfam" id="NF047398">
    <property type="entry name" value="AAA_KGGVGR"/>
    <property type="match status" value="1"/>
</dbReference>
<dbReference type="AlphaFoldDB" id="A0A414A139"/>
<evidence type="ECO:0000256" key="2">
    <source>
        <dbReference type="ARBA" id="ARBA00022840"/>
    </source>
</evidence>
<gene>
    <name evidence="3" type="ORF">DW848_08985</name>
</gene>
<evidence type="ECO:0008006" key="5">
    <source>
        <dbReference type="Google" id="ProtNLM"/>
    </source>
</evidence>
<dbReference type="PANTHER" id="PTHR43384">
    <property type="entry name" value="SEPTUM SITE-DETERMINING PROTEIN MIND HOMOLOG, CHLOROPLASTIC-RELATED"/>
    <property type="match status" value="1"/>
</dbReference>
<dbReference type="GO" id="GO:0051782">
    <property type="term" value="P:negative regulation of cell division"/>
    <property type="evidence" value="ECO:0007669"/>
    <property type="project" value="TreeGrafter"/>
</dbReference>